<dbReference type="WBParaSite" id="ACAC_0000656201-mRNA-1">
    <property type="protein sequence ID" value="ACAC_0000656201-mRNA-1"/>
    <property type="gene ID" value="ACAC_0000656201"/>
</dbReference>
<keyword evidence="1" id="KW-1185">Reference proteome</keyword>
<proteinExistence type="predicted"/>
<protein>
    <submittedName>
        <fullName evidence="2">Lyase_1 domain-containing protein</fullName>
    </submittedName>
</protein>
<dbReference type="AlphaFoldDB" id="A0A0K0D913"/>
<accession>A0A0K0D913</accession>
<dbReference type="Proteomes" id="UP000035642">
    <property type="component" value="Unassembled WGS sequence"/>
</dbReference>
<name>A0A0K0D913_ANGCA</name>
<reference evidence="2" key="2">
    <citation type="submission" date="2016-04" db="UniProtKB">
        <authorList>
            <consortium name="WormBaseParasite"/>
        </authorList>
    </citation>
    <scope>IDENTIFICATION</scope>
</reference>
<reference evidence="1" key="1">
    <citation type="submission" date="2012-09" db="EMBL/GenBank/DDBJ databases">
        <authorList>
            <person name="Martin A.A."/>
        </authorList>
    </citation>
    <scope>NUCLEOTIDE SEQUENCE</scope>
</reference>
<evidence type="ECO:0000313" key="2">
    <source>
        <dbReference type="WBParaSite" id="ACAC_0000656201-mRNA-1"/>
    </source>
</evidence>
<sequence>MEEMEKLVDGPKLVEKGDHEQLVTRLRDAASKITDWSYSSERENTNIRNKEVTLAEMAAMYRLKTLISISAGLVDVITRAMTWTKENVTLIESCRASDVLPMALAMFEATSAIAEIFQLKSIDRSAAKVLDLT</sequence>
<evidence type="ECO:0000313" key="1">
    <source>
        <dbReference type="Proteomes" id="UP000035642"/>
    </source>
</evidence>
<dbReference type="STRING" id="6313.A0A0K0D913"/>
<organism evidence="1 2">
    <name type="scientific">Angiostrongylus cantonensis</name>
    <name type="common">Rat lungworm</name>
    <dbReference type="NCBI Taxonomy" id="6313"/>
    <lineage>
        <taxon>Eukaryota</taxon>
        <taxon>Metazoa</taxon>
        <taxon>Ecdysozoa</taxon>
        <taxon>Nematoda</taxon>
        <taxon>Chromadorea</taxon>
        <taxon>Rhabditida</taxon>
        <taxon>Rhabditina</taxon>
        <taxon>Rhabditomorpha</taxon>
        <taxon>Strongyloidea</taxon>
        <taxon>Metastrongylidae</taxon>
        <taxon>Angiostrongylus</taxon>
    </lineage>
</organism>